<dbReference type="SUPFAM" id="SSF52038">
    <property type="entry name" value="Barstar-related"/>
    <property type="match status" value="1"/>
</dbReference>
<dbReference type="RefSeq" id="WP_129342208.1">
    <property type="nucleotide sequence ID" value="NZ_JACIDD010000002.1"/>
</dbReference>
<dbReference type="EMBL" id="SDPT01000002">
    <property type="protein sequence ID" value="RXZ31995.1"/>
    <property type="molecule type" value="Genomic_DNA"/>
</dbReference>
<reference evidence="3 4" key="1">
    <citation type="submission" date="2019-01" db="EMBL/GenBank/DDBJ databases">
        <title>Sphingomonas mucosissima sp. nov. and Sphingomonas desiccabilis sp. nov., from biological soil crusts in the Colorado Plateau, USA.</title>
        <authorList>
            <person name="Zhu D."/>
        </authorList>
    </citation>
    <scope>NUCLEOTIDE SEQUENCE [LARGE SCALE GENOMIC DNA]</scope>
    <source>
        <strain evidence="3 4">CP1D</strain>
    </source>
</reference>
<comment type="similarity">
    <text evidence="1">Belongs to the barstar family.</text>
</comment>
<evidence type="ECO:0000313" key="3">
    <source>
        <dbReference type="EMBL" id="RXZ31995.1"/>
    </source>
</evidence>
<dbReference type="InterPro" id="IPR035905">
    <property type="entry name" value="Barstar-like_sf"/>
</dbReference>
<gene>
    <name evidence="3" type="ORF">EO081_12470</name>
</gene>
<accession>A0A4Q2ITT9</accession>
<keyword evidence="4" id="KW-1185">Reference proteome</keyword>
<comment type="caution">
    <text evidence="3">The sequence shown here is derived from an EMBL/GenBank/DDBJ whole genome shotgun (WGS) entry which is preliminary data.</text>
</comment>
<dbReference type="AlphaFoldDB" id="A0A4Q2ITT9"/>
<proteinExistence type="inferred from homology"/>
<feature type="domain" description="Barstar (barnase inhibitor)" evidence="2">
    <location>
        <begin position="3"/>
        <end position="78"/>
    </location>
</feature>
<sequence length="130" mass="14254">MTKTLTLEGARIRDIASFYAEVNRVFMAGENWTLGESLDAFEDMLHGGYGAIAGREPVRLVWKDLEASRSALGAEATAAQLRAKLQRPDLFDVARIGRQLDAVERGEGPTYFDTILHILAGHPNIELVAA</sequence>
<name>A0A4Q2ITT9_9SPHN</name>
<organism evidence="3 4">
    <name type="scientific">Sphingomonas desiccabilis</name>
    <dbReference type="NCBI Taxonomy" id="429134"/>
    <lineage>
        <taxon>Bacteria</taxon>
        <taxon>Pseudomonadati</taxon>
        <taxon>Pseudomonadota</taxon>
        <taxon>Alphaproteobacteria</taxon>
        <taxon>Sphingomonadales</taxon>
        <taxon>Sphingomonadaceae</taxon>
        <taxon>Sphingomonas</taxon>
    </lineage>
</organism>
<dbReference type="InterPro" id="IPR000468">
    <property type="entry name" value="Barstar"/>
</dbReference>
<protein>
    <submittedName>
        <fullName evidence="3">Ribonuclease inhibitor</fullName>
    </submittedName>
</protein>
<dbReference type="Pfam" id="PF01337">
    <property type="entry name" value="Barstar"/>
    <property type="match status" value="1"/>
</dbReference>
<evidence type="ECO:0000259" key="2">
    <source>
        <dbReference type="Pfam" id="PF01337"/>
    </source>
</evidence>
<dbReference type="Proteomes" id="UP000292347">
    <property type="component" value="Unassembled WGS sequence"/>
</dbReference>
<dbReference type="OrthoDB" id="4793808at2"/>
<dbReference type="Gene3D" id="3.30.370.10">
    <property type="entry name" value="Barstar-like"/>
    <property type="match status" value="1"/>
</dbReference>
<evidence type="ECO:0000313" key="4">
    <source>
        <dbReference type="Proteomes" id="UP000292347"/>
    </source>
</evidence>
<evidence type="ECO:0000256" key="1">
    <source>
        <dbReference type="ARBA" id="ARBA00006845"/>
    </source>
</evidence>